<sequence>METSSTKLTIGIYHVNVSFHSTSTIARAHACAAGIRRPYVISSYPLPRTYLYDGLWFQTERNRCPGKEVVIRGTPKGQFLRCICPSIRATSSGTRTSPSYISDNNLTGSVSGNGAFQGGHREVRWGIGSFDLPSYNIEITPFLGKTMTEKIIPLALVLQTLWMCGSSMQPASLADGKNSQSGHGVMRVGGGRVTSGIASTKQLYRYESNEGCYFRDIGSKNYSVLYDESSELCEKT</sequence>
<accession>A0A835PE47</accession>
<dbReference type="AlphaFoldDB" id="A0A835PE47"/>
<comment type="caution">
    <text evidence="1">The sequence shown here is derived from an EMBL/GenBank/DDBJ whole genome shotgun (WGS) entry which is preliminary data.</text>
</comment>
<gene>
    <name evidence="1" type="ORF">HPP92_026762</name>
</gene>
<dbReference type="EMBL" id="JADCNL010000088">
    <property type="protein sequence ID" value="KAG0450735.1"/>
    <property type="molecule type" value="Genomic_DNA"/>
</dbReference>
<dbReference type="PANTHER" id="PTHR31104">
    <property type="entry name" value="PEPTIDE-N4-(N-ACETYL-BETA-GLUCOSAMINYL)ASPARAGINE AMIDASE A PROTEIN"/>
    <property type="match status" value="1"/>
</dbReference>
<reference evidence="1 2" key="1">
    <citation type="journal article" date="2020" name="Nat. Food">
        <title>A phased Vanilla planifolia genome enables genetic improvement of flavour and production.</title>
        <authorList>
            <person name="Hasing T."/>
            <person name="Tang H."/>
            <person name="Brym M."/>
            <person name="Khazi F."/>
            <person name="Huang T."/>
            <person name="Chambers A.H."/>
        </authorList>
    </citation>
    <scope>NUCLEOTIDE SEQUENCE [LARGE SCALE GENOMIC DNA]</scope>
    <source>
        <tissue evidence="1">Leaf</tissue>
    </source>
</reference>
<dbReference type="InterPro" id="IPR021102">
    <property type="entry name" value="PNGase_A"/>
</dbReference>
<dbReference type="Proteomes" id="UP000636800">
    <property type="component" value="Unassembled WGS sequence"/>
</dbReference>
<name>A0A835PE47_VANPL</name>
<proteinExistence type="predicted"/>
<evidence type="ECO:0000313" key="1">
    <source>
        <dbReference type="EMBL" id="KAG0450735.1"/>
    </source>
</evidence>
<organism evidence="1 2">
    <name type="scientific">Vanilla planifolia</name>
    <name type="common">Vanilla</name>
    <dbReference type="NCBI Taxonomy" id="51239"/>
    <lineage>
        <taxon>Eukaryota</taxon>
        <taxon>Viridiplantae</taxon>
        <taxon>Streptophyta</taxon>
        <taxon>Embryophyta</taxon>
        <taxon>Tracheophyta</taxon>
        <taxon>Spermatophyta</taxon>
        <taxon>Magnoliopsida</taxon>
        <taxon>Liliopsida</taxon>
        <taxon>Asparagales</taxon>
        <taxon>Orchidaceae</taxon>
        <taxon>Vanilloideae</taxon>
        <taxon>Vanilleae</taxon>
        <taxon>Vanilla</taxon>
    </lineage>
</organism>
<evidence type="ECO:0000313" key="2">
    <source>
        <dbReference type="Proteomes" id="UP000636800"/>
    </source>
</evidence>
<keyword evidence="2" id="KW-1185">Reference proteome</keyword>
<protein>
    <submittedName>
        <fullName evidence="1">Uncharacterized protein</fullName>
    </submittedName>
</protein>